<keyword evidence="3" id="KW-0732">Signal</keyword>
<dbReference type="EnsemblMetazoa" id="BGLB013105-RB">
    <property type="protein sequence ID" value="BGLB013105-PB"/>
    <property type="gene ID" value="BGLB013105"/>
</dbReference>
<dbReference type="RefSeq" id="XP_013061667.2">
    <property type="nucleotide sequence ID" value="XM_013206213.2"/>
</dbReference>
<sequence>MPALNGVVCLILCYIGGVLSRDRDVVTTYSCHLRLGSNEKQILHCPPGHALHIHSLLCSGRYPCPSELFDSIYHCEGVPSCDISNLKLDEQQTSTIDYVCVSEVLLERKCSAQLHSYFGVLRRPEGDSRKRNLKSCNWALDASKEDIISIIFHYASWHNDCQNAVNISYTHCNTKKWQNKMFCGMEPSSVKLTSCGPVKISSRQAIDASWNYVISYQKQGPQSGEQFSSNEHDSRSSTTCILPDTLNPRIPSPSKFQKLSPSQEPTSNQNFEPSDGIINFIDPTDHKDNSSQSGSIFNKPKLIILYVFFGIIILVLSVALIAVLISYYRLSKEDQCSGDASEKAALWQDTPMETFLTNSLADGSVGSETIYPLTQRNNSDQIVATVHSDSVYETDDFDHRLSSGSGISTFLSGKQVSDMRDLIHTFQTGNFVVYDDLNQHNSSDQADIGYYQSAGNEDIYEDIRGEEASYPTSNNNNRQSSVPKTAYLMSERNSKEMSNPCRDRRISPSPDNFHYCINDDEYAIVHKTSKPHNDKTQQHNSEEFPMLAGSVDFRPTAGPYDRSRNSAVRFSKEEKWKDNF</sequence>
<accession>A0A2C9K4M9</accession>
<evidence type="ECO:0000256" key="3">
    <source>
        <dbReference type="SAM" id="SignalP"/>
    </source>
</evidence>
<protein>
    <recommendedName>
        <fullName evidence="6">CUB domain-containing protein</fullName>
    </recommendedName>
</protein>
<feature type="chain" id="PRO_5012948599" description="CUB domain-containing protein" evidence="3">
    <location>
        <begin position="21"/>
        <end position="580"/>
    </location>
</feature>
<reference evidence="4" key="1">
    <citation type="submission" date="2020-05" db="UniProtKB">
        <authorList>
            <consortium name="EnsemblMetazoa"/>
        </authorList>
    </citation>
    <scope>IDENTIFICATION</scope>
    <source>
        <strain evidence="4">BB02</strain>
    </source>
</reference>
<dbReference type="OrthoDB" id="6079415at2759"/>
<proteinExistence type="predicted"/>
<name>A0A2C9K4M9_BIOGL</name>
<feature type="region of interest" description="Disordered" evidence="1">
    <location>
        <begin position="222"/>
        <end position="284"/>
    </location>
</feature>
<evidence type="ECO:0000256" key="1">
    <source>
        <dbReference type="SAM" id="MobiDB-lite"/>
    </source>
</evidence>
<evidence type="ECO:0000313" key="5">
    <source>
        <dbReference type="Proteomes" id="UP000076420"/>
    </source>
</evidence>
<feature type="transmembrane region" description="Helical" evidence="2">
    <location>
        <begin position="303"/>
        <end position="325"/>
    </location>
</feature>
<gene>
    <name evidence="4" type="primary">106051079</name>
</gene>
<feature type="signal peptide" evidence="3">
    <location>
        <begin position="1"/>
        <end position="20"/>
    </location>
</feature>
<feature type="compositionally biased region" description="Polar residues" evidence="1">
    <location>
        <begin position="254"/>
        <end position="272"/>
    </location>
</feature>
<dbReference type="Proteomes" id="UP000076420">
    <property type="component" value="Unassembled WGS sequence"/>
</dbReference>
<evidence type="ECO:0000256" key="2">
    <source>
        <dbReference type="SAM" id="Phobius"/>
    </source>
</evidence>
<dbReference type="VEuPathDB" id="VectorBase:BGLB013105"/>
<keyword evidence="2" id="KW-1133">Transmembrane helix</keyword>
<dbReference type="AlphaFoldDB" id="A0A2C9K4M9"/>
<dbReference type="KEGG" id="bgt:106051079"/>
<keyword evidence="2" id="KW-0812">Transmembrane</keyword>
<organism evidence="4 5">
    <name type="scientific">Biomphalaria glabrata</name>
    <name type="common">Bloodfluke planorb</name>
    <name type="synonym">Freshwater snail</name>
    <dbReference type="NCBI Taxonomy" id="6526"/>
    <lineage>
        <taxon>Eukaryota</taxon>
        <taxon>Metazoa</taxon>
        <taxon>Spiralia</taxon>
        <taxon>Lophotrochozoa</taxon>
        <taxon>Mollusca</taxon>
        <taxon>Gastropoda</taxon>
        <taxon>Heterobranchia</taxon>
        <taxon>Euthyneura</taxon>
        <taxon>Panpulmonata</taxon>
        <taxon>Hygrophila</taxon>
        <taxon>Lymnaeoidea</taxon>
        <taxon>Planorbidae</taxon>
        <taxon>Biomphalaria</taxon>
    </lineage>
</organism>
<dbReference type="VEuPathDB" id="VectorBase:BGLAX_029974"/>
<keyword evidence="2" id="KW-0472">Membrane</keyword>
<evidence type="ECO:0008006" key="6">
    <source>
        <dbReference type="Google" id="ProtNLM"/>
    </source>
</evidence>
<evidence type="ECO:0000313" key="4">
    <source>
        <dbReference type="EnsemblMetazoa" id="BGLB013105-PB"/>
    </source>
</evidence>